<protein>
    <submittedName>
        <fullName evidence="2">Uncharacterized protein</fullName>
    </submittedName>
</protein>
<gene>
    <name evidence="2" type="ORF">SAY86_030613</name>
</gene>
<keyword evidence="3" id="KW-1185">Reference proteome</keyword>
<accession>A0AAN7RCX2</accession>
<dbReference type="Proteomes" id="UP001346149">
    <property type="component" value="Unassembled WGS sequence"/>
</dbReference>
<evidence type="ECO:0000256" key="1">
    <source>
        <dbReference type="SAM" id="MobiDB-lite"/>
    </source>
</evidence>
<proteinExistence type="predicted"/>
<comment type="caution">
    <text evidence="2">The sequence shown here is derived from an EMBL/GenBank/DDBJ whole genome shotgun (WGS) entry which is preliminary data.</text>
</comment>
<sequence>MSSVRFASNKRRSRMMQSGVAAAECSLQPAGVGRNDDYEDDGTGGRNYDYEDDGTGGRNDDYEDDGTGGRNDDYEDDGTGGRNDDYEDDGTGGRNNDYEDGDREEIGNQASIAISGMSFRIGRY</sequence>
<organism evidence="2 3">
    <name type="scientific">Trapa natans</name>
    <name type="common">Water chestnut</name>
    <dbReference type="NCBI Taxonomy" id="22666"/>
    <lineage>
        <taxon>Eukaryota</taxon>
        <taxon>Viridiplantae</taxon>
        <taxon>Streptophyta</taxon>
        <taxon>Embryophyta</taxon>
        <taxon>Tracheophyta</taxon>
        <taxon>Spermatophyta</taxon>
        <taxon>Magnoliopsida</taxon>
        <taxon>eudicotyledons</taxon>
        <taxon>Gunneridae</taxon>
        <taxon>Pentapetalae</taxon>
        <taxon>rosids</taxon>
        <taxon>malvids</taxon>
        <taxon>Myrtales</taxon>
        <taxon>Lythraceae</taxon>
        <taxon>Trapa</taxon>
    </lineage>
</organism>
<reference evidence="2 3" key="1">
    <citation type="journal article" date="2023" name="Hortic Res">
        <title>Pangenome of water caltrop reveals structural variations and asymmetric subgenome divergence after allopolyploidization.</title>
        <authorList>
            <person name="Zhang X."/>
            <person name="Chen Y."/>
            <person name="Wang L."/>
            <person name="Yuan Y."/>
            <person name="Fang M."/>
            <person name="Shi L."/>
            <person name="Lu R."/>
            <person name="Comes H.P."/>
            <person name="Ma Y."/>
            <person name="Chen Y."/>
            <person name="Huang G."/>
            <person name="Zhou Y."/>
            <person name="Zheng Z."/>
            <person name="Qiu Y."/>
        </authorList>
    </citation>
    <scope>NUCLEOTIDE SEQUENCE [LARGE SCALE GENOMIC DNA]</scope>
    <source>
        <strain evidence="2">F231</strain>
    </source>
</reference>
<name>A0AAN7RCX2_TRANT</name>
<dbReference type="EMBL" id="JAXQNO010000005">
    <property type="protein sequence ID" value="KAK4798287.1"/>
    <property type="molecule type" value="Genomic_DNA"/>
</dbReference>
<evidence type="ECO:0000313" key="3">
    <source>
        <dbReference type="Proteomes" id="UP001346149"/>
    </source>
</evidence>
<dbReference type="AlphaFoldDB" id="A0AAN7RCX2"/>
<evidence type="ECO:0000313" key="2">
    <source>
        <dbReference type="EMBL" id="KAK4798287.1"/>
    </source>
</evidence>
<feature type="region of interest" description="Disordered" evidence="1">
    <location>
        <begin position="1"/>
        <end position="109"/>
    </location>
</feature>